<dbReference type="EMBL" id="JACGCX010000002">
    <property type="protein sequence ID" value="MBA6096224.1"/>
    <property type="molecule type" value="Genomic_DNA"/>
</dbReference>
<dbReference type="Gene3D" id="2.180.10.10">
    <property type="entry name" value="RHS repeat-associated core"/>
    <property type="match status" value="2"/>
</dbReference>
<feature type="domain" description="Teneurin-like YD-shell" evidence="4">
    <location>
        <begin position="751"/>
        <end position="885"/>
    </location>
</feature>
<dbReference type="InterPro" id="IPR045351">
    <property type="entry name" value="DUF6531"/>
</dbReference>
<evidence type="ECO:0000313" key="6">
    <source>
        <dbReference type="Proteomes" id="UP000545074"/>
    </source>
</evidence>
<dbReference type="NCBIfam" id="TIGR01643">
    <property type="entry name" value="YD_repeat_2x"/>
    <property type="match status" value="6"/>
</dbReference>
<dbReference type="Pfam" id="PF05593">
    <property type="entry name" value="RHS_repeat"/>
    <property type="match status" value="1"/>
</dbReference>
<feature type="domain" description="DUF6531" evidence="3">
    <location>
        <begin position="333"/>
        <end position="406"/>
    </location>
</feature>
<evidence type="ECO:0000259" key="2">
    <source>
        <dbReference type="Pfam" id="PF03527"/>
    </source>
</evidence>
<dbReference type="Gene3D" id="3.90.930.1">
    <property type="match status" value="1"/>
</dbReference>
<evidence type="ECO:0000259" key="4">
    <source>
        <dbReference type="Pfam" id="PF25023"/>
    </source>
</evidence>
<protein>
    <submittedName>
        <fullName evidence="5">RHS repeat protein</fullName>
    </submittedName>
</protein>
<dbReference type="InterPro" id="IPR022385">
    <property type="entry name" value="Rhs_assc_core"/>
</dbReference>
<keyword evidence="1" id="KW-0677">Repeat</keyword>
<dbReference type="InterPro" id="IPR001826">
    <property type="entry name" value="RHS"/>
</dbReference>
<gene>
    <name evidence="5" type="ORF">H4C80_03570</name>
</gene>
<accession>A0A7W2Q7K2</accession>
<sequence>MSTPPSVRPAETAVAPIKDIPDEDIEEGANSVDLWLREISENRLNLANLKTAAEFIPIANNIMAAIDAVGDIIALTENESPSLLDWVSLGINLIGMIPFPPAMAFARKSLRPALHLVRQQVKANPKGAIGDALITVLTNHLNATILGDLENFVAYAQAELSGILTKCGSSGKALMLSVAGGVDQFLRGQLKPKPAAQSESLSFFEELAKHATLPIEYAAVETLNQLSKLIPPWIKKIGFKYAALLRQLATKVEDSFKDLANAGNAHSIAYLLTMVAKAAGRKRAHLSANVSPTGIKQAKGVSNQHELGAIGKQPGPRQDAKPAKNGTCPCTKNSITFARGSEQLIHTDFSLSGQFPISWTRNYRSSQSALDLGPLGARWISPYTVHFNVLEDTLTYQADDGRSHAYPLPRIGKFHHDPIEEVVIVRTSERTLSLARGHDVEEQYEEVGNVFRLVGIRRRGGARVALHYEHFNGGRHILSDLLTYQNDDLHQHIHSEIDHSGHIVSLWLMEGGLPTRQLSTYEYDSEGDLICAKDEHQRQWKYEYQHHLITRYTDRTGRAMNLEWLGDGPDAKAVHEWADDGSYEVRLEWDRNIRLTYVTDALGHETKHYYNILGYTYRVVHPDGNEEWFFRDDAMNVVQHVHRDGSIDRYAYDERSNLLQHTRPDGQSVHHAYDELNQRFKTRDAEGGLWKYDYDQRGNVIETLDPLENRTQYAYNSDNLLIAITDANGGEKKLSYTPDGHLASYTDCSGKTTQWKYDTFGQLTKLINAAGEETDYHYEAGHLSSLVYPDKTRDLFEYDAEGRLLSYVDALHRRTTWTYNEAGLIQQRLNPDDSTLHYHWDKIGQLVRLRNENNSEASFKYDPVGRLVMETGFDKQITDYFYDNSSELPTRRLDGNRITHFEYDPMGRLVESNAGERGGKVWETETFAYDGNGRLLLAENKDCKLQWFYDLAGNNTREHQHFKYMQQPKVAVFTHEYDALNLRIATTRPDGHRVSWLTYGSGHLLGLKFDDRELLNYQRDDLHREIAREQGNGLVQRQTWTPNGQLLEQTLAHHGATKRIAMRSYRYDEAGQLTHINDLNRGDLRYRYDPVGRLLEARLNNDKELFAFDPASNLLDPQAPPGPNPHSPRKIGNNVLRSYCGTQYRYDERGNLLERIENGKAGHFTWDLYNRLRRYEDDRLIVDFAYDALGRRLYKNSRSKYRDRPQAGPLWNENARRQRDEELGCGFTWFTWEGDTLATECRDREELGGSTTHYVFEPGTFVPVAQAVINSTLDLLPQPTYGDHYEIDRDPVWQHKPTQMPVGTFAWYHCDHLGTPMEVTDEDGQIAWSGIYKAWGVARQERSERALRSEIRNPLRFQGQYFDTETNIHYNRYRFYEPSTGRFIGKDPIGLEGGLNIYAYAPNPIQWTDPLGLAKSKPSGTPKQAQQKVRREQAPAEITMIHGPEQDVPASQWHAHCPCGSGYNQDGSIHDKGKGEVTFTRKTIQWLNDHGWKIRK</sequence>
<dbReference type="CDD" id="cd20743">
    <property type="entry name" value="FIX_RhsA-like"/>
    <property type="match status" value="1"/>
</dbReference>
<dbReference type="PANTHER" id="PTHR32305:SF15">
    <property type="entry name" value="PROTEIN RHSA-RELATED"/>
    <property type="match status" value="1"/>
</dbReference>
<dbReference type="PANTHER" id="PTHR32305">
    <property type="match status" value="1"/>
</dbReference>
<evidence type="ECO:0000259" key="3">
    <source>
        <dbReference type="Pfam" id="PF20148"/>
    </source>
</evidence>
<dbReference type="Pfam" id="PF25023">
    <property type="entry name" value="TEN_YD-shell"/>
    <property type="match status" value="1"/>
</dbReference>
<dbReference type="RefSeq" id="WP_182388883.1">
    <property type="nucleotide sequence ID" value="NZ_JACGCX010000002.1"/>
</dbReference>
<dbReference type="PRINTS" id="PR00394">
    <property type="entry name" value="RHSPROTEIN"/>
</dbReference>
<dbReference type="InterPro" id="IPR050708">
    <property type="entry name" value="T6SS_VgrG/RHS"/>
</dbReference>
<dbReference type="InterPro" id="IPR031325">
    <property type="entry name" value="RHS_repeat"/>
</dbReference>
<proteinExistence type="predicted"/>
<dbReference type="Pfam" id="PF03527">
    <property type="entry name" value="RHS"/>
    <property type="match status" value="1"/>
</dbReference>
<feature type="domain" description="RHS protein conserved region" evidence="2">
    <location>
        <begin position="1307"/>
        <end position="1341"/>
    </location>
</feature>
<evidence type="ECO:0000313" key="5">
    <source>
        <dbReference type="EMBL" id="MBA6096224.1"/>
    </source>
</evidence>
<dbReference type="SUPFAM" id="SSF69322">
    <property type="entry name" value="Tricorn protease domain 2"/>
    <property type="match status" value="1"/>
</dbReference>
<dbReference type="Pfam" id="PF20148">
    <property type="entry name" value="DUF6531"/>
    <property type="match status" value="1"/>
</dbReference>
<name>A0A7W2Q7K2_9PSED</name>
<dbReference type="NCBIfam" id="TIGR03696">
    <property type="entry name" value="Rhs_assc_core"/>
    <property type="match status" value="1"/>
</dbReference>
<reference evidence="5 6" key="1">
    <citation type="submission" date="2020-07" db="EMBL/GenBank/DDBJ databases">
        <title>Diversity of carbapenemase encoding genes among Pseudomonas putida group clinical isolates in a tertiary Brazilian hospital.</title>
        <authorList>
            <person name="Alberto-Lei F."/>
            <person name="Nodari C.S."/>
            <person name="Streling A.P."/>
            <person name="Paulino J.T."/>
            <person name="Bessa-Neto F.O."/>
            <person name="Cayo R."/>
            <person name="Gales A.C."/>
        </authorList>
    </citation>
    <scope>NUCLEOTIDE SEQUENCE [LARGE SCALE GENOMIC DNA]</scope>
    <source>
        <strain evidence="5 6">12815</strain>
    </source>
</reference>
<dbReference type="Proteomes" id="UP000545074">
    <property type="component" value="Unassembled WGS sequence"/>
</dbReference>
<evidence type="ECO:0000256" key="1">
    <source>
        <dbReference type="ARBA" id="ARBA00022737"/>
    </source>
</evidence>
<dbReference type="InterPro" id="IPR056823">
    <property type="entry name" value="TEN-like_YD-shell"/>
</dbReference>
<organism evidence="5 6">
    <name type="scientific">Pseudomonas juntendi</name>
    <dbReference type="NCBI Taxonomy" id="2666183"/>
    <lineage>
        <taxon>Bacteria</taxon>
        <taxon>Pseudomonadati</taxon>
        <taxon>Pseudomonadota</taxon>
        <taxon>Gammaproteobacteria</taxon>
        <taxon>Pseudomonadales</taxon>
        <taxon>Pseudomonadaceae</taxon>
        <taxon>Pseudomonas</taxon>
    </lineage>
</organism>
<comment type="caution">
    <text evidence="5">The sequence shown here is derived from an EMBL/GenBank/DDBJ whole genome shotgun (WGS) entry which is preliminary data.</text>
</comment>
<dbReference type="InterPro" id="IPR006530">
    <property type="entry name" value="YD"/>
</dbReference>